<sequence>MCGRFTLRVSPALLAEMFALHRKPEFVPQTNICPTQLVLGVVLNQENGLRDARLFRWGLIPHWAKDPVIGASLINARSETISTKPAFRAAFQRRRCLIPADGFYEWRNTPGQKKKQPIWIAIRNQPVFGFASLWETWTSADGSELNTCTIITTQANSAVAPIHQRMPVILPEAFHEHWLDPLADPAELLTLLRPFPSEGIVLSTTVADELLASHGLPRQRTLFD</sequence>
<keyword evidence="3" id="KW-0227">DNA damage</keyword>
<comment type="similarity">
    <text evidence="1 8">Belongs to the SOS response-associated peptidase family.</text>
</comment>
<evidence type="ECO:0000256" key="3">
    <source>
        <dbReference type="ARBA" id="ARBA00022763"/>
    </source>
</evidence>
<dbReference type="AlphaFoldDB" id="A0A1I3HDP8"/>
<dbReference type="SUPFAM" id="SSF143081">
    <property type="entry name" value="BB1717-like"/>
    <property type="match status" value="1"/>
</dbReference>
<dbReference type="Pfam" id="PF02586">
    <property type="entry name" value="SRAP"/>
    <property type="match status" value="1"/>
</dbReference>
<evidence type="ECO:0000313" key="10">
    <source>
        <dbReference type="Proteomes" id="UP000199518"/>
    </source>
</evidence>
<dbReference type="EC" id="3.4.-.-" evidence="8"/>
<keyword evidence="7" id="KW-0456">Lyase</keyword>
<evidence type="ECO:0000256" key="4">
    <source>
        <dbReference type="ARBA" id="ARBA00022801"/>
    </source>
</evidence>
<keyword evidence="10" id="KW-1185">Reference proteome</keyword>
<keyword evidence="6" id="KW-0238">DNA-binding</keyword>
<dbReference type="STRING" id="1576369.SAMN05421753_10820"/>
<dbReference type="GO" id="GO:0008233">
    <property type="term" value="F:peptidase activity"/>
    <property type="evidence" value="ECO:0007669"/>
    <property type="project" value="UniProtKB-KW"/>
</dbReference>
<evidence type="ECO:0000256" key="5">
    <source>
        <dbReference type="ARBA" id="ARBA00023124"/>
    </source>
</evidence>
<keyword evidence="4 8" id="KW-0378">Hydrolase</keyword>
<proteinExistence type="inferred from homology"/>
<evidence type="ECO:0000256" key="8">
    <source>
        <dbReference type="RuleBase" id="RU364100"/>
    </source>
</evidence>
<dbReference type="OrthoDB" id="9782620at2"/>
<dbReference type="EMBL" id="FOQD01000008">
    <property type="protein sequence ID" value="SFI33866.1"/>
    <property type="molecule type" value="Genomic_DNA"/>
</dbReference>
<dbReference type="PANTHER" id="PTHR13604">
    <property type="entry name" value="DC12-RELATED"/>
    <property type="match status" value="1"/>
</dbReference>
<reference evidence="10" key="1">
    <citation type="submission" date="2016-10" db="EMBL/GenBank/DDBJ databases">
        <authorList>
            <person name="Varghese N."/>
            <person name="Submissions S."/>
        </authorList>
    </citation>
    <scope>NUCLEOTIDE SEQUENCE [LARGE SCALE GENOMIC DNA]</scope>
    <source>
        <strain evidence="10">DSM 26348</strain>
    </source>
</reference>
<dbReference type="Proteomes" id="UP000199518">
    <property type="component" value="Unassembled WGS sequence"/>
</dbReference>
<organism evidence="9 10">
    <name type="scientific">Planctomicrobium piriforme</name>
    <dbReference type="NCBI Taxonomy" id="1576369"/>
    <lineage>
        <taxon>Bacteria</taxon>
        <taxon>Pseudomonadati</taxon>
        <taxon>Planctomycetota</taxon>
        <taxon>Planctomycetia</taxon>
        <taxon>Planctomycetales</taxon>
        <taxon>Planctomycetaceae</taxon>
        <taxon>Planctomicrobium</taxon>
    </lineage>
</organism>
<evidence type="ECO:0000256" key="7">
    <source>
        <dbReference type="ARBA" id="ARBA00023239"/>
    </source>
</evidence>
<dbReference type="GO" id="GO:0106300">
    <property type="term" value="P:protein-DNA covalent cross-linking repair"/>
    <property type="evidence" value="ECO:0007669"/>
    <property type="project" value="InterPro"/>
</dbReference>
<accession>A0A1I3HDP8</accession>
<evidence type="ECO:0000256" key="6">
    <source>
        <dbReference type="ARBA" id="ARBA00023125"/>
    </source>
</evidence>
<name>A0A1I3HDP8_9PLAN</name>
<dbReference type="InterPro" id="IPR003738">
    <property type="entry name" value="SRAP"/>
</dbReference>
<dbReference type="GO" id="GO:0016829">
    <property type="term" value="F:lyase activity"/>
    <property type="evidence" value="ECO:0007669"/>
    <property type="project" value="UniProtKB-KW"/>
</dbReference>
<dbReference type="RefSeq" id="WP_139228420.1">
    <property type="nucleotide sequence ID" value="NZ_FOQD01000008.1"/>
</dbReference>
<dbReference type="Gene3D" id="3.90.1680.10">
    <property type="entry name" value="SOS response associated peptidase-like"/>
    <property type="match status" value="1"/>
</dbReference>
<evidence type="ECO:0000313" key="9">
    <source>
        <dbReference type="EMBL" id="SFI33866.1"/>
    </source>
</evidence>
<dbReference type="InterPro" id="IPR036590">
    <property type="entry name" value="SRAP-like"/>
</dbReference>
<protein>
    <recommendedName>
        <fullName evidence="8">Abasic site processing protein</fullName>
        <ecNumber evidence="8">3.4.-.-</ecNumber>
    </recommendedName>
</protein>
<keyword evidence="2 8" id="KW-0645">Protease</keyword>
<evidence type="ECO:0000256" key="1">
    <source>
        <dbReference type="ARBA" id="ARBA00008136"/>
    </source>
</evidence>
<dbReference type="PANTHER" id="PTHR13604:SF0">
    <property type="entry name" value="ABASIC SITE PROCESSING PROTEIN HMCES"/>
    <property type="match status" value="1"/>
</dbReference>
<evidence type="ECO:0000256" key="2">
    <source>
        <dbReference type="ARBA" id="ARBA00022670"/>
    </source>
</evidence>
<keyword evidence="5" id="KW-0190">Covalent protein-DNA linkage</keyword>
<dbReference type="GO" id="GO:0006508">
    <property type="term" value="P:proteolysis"/>
    <property type="evidence" value="ECO:0007669"/>
    <property type="project" value="UniProtKB-KW"/>
</dbReference>
<gene>
    <name evidence="9" type="ORF">SAMN05421753_10820</name>
</gene>
<dbReference type="GO" id="GO:0003697">
    <property type="term" value="F:single-stranded DNA binding"/>
    <property type="evidence" value="ECO:0007669"/>
    <property type="project" value="InterPro"/>
</dbReference>